<protein>
    <submittedName>
        <fullName evidence="6">ATP-binding protein</fullName>
    </submittedName>
</protein>
<dbReference type="Pfam" id="PF24391">
    <property type="entry name" value="HD-CE"/>
    <property type="match status" value="1"/>
</dbReference>
<dbReference type="Gene3D" id="3.30.565.10">
    <property type="entry name" value="Histidine kinase-like ATPase, C-terminal domain"/>
    <property type="match status" value="1"/>
</dbReference>
<evidence type="ECO:0000259" key="5">
    <source>
        <dbReference type="Pfam" id="PF24391"/>
    </source>
</evidence>
<evidence type="ECO:0000256" key="1">
    <source>
        <dbReference type="ARBA" id="ARBA00008239"/>
    </source>
</evidence>
<keyword evidence="7" id="KW-1185">Reference proteome</keyword>
<comment type="caution">
    <text evidence="6">The sequence shown here is derived from an EMBL/GenBank/DDBJ whole genome shotgun (WGS) entry which is preliminary data.</text>
</comment>
<dbReference type="Proteomes" id="UP001580430">
    <property type="component" value="Unassembled WGS sequence"/>
</dbReference>
<comment type="similarity">
    <text evidence="1">Belongs to the heat shock protein 90 family.</text>
</comment>
<evidence type="ECO:0000256" key="2">
    <source>
        <dbReference type="ARBA" id="ARBA00022741"/>
    </source>
</evidence>
<evidence type="ECO:0000313" key="7">
    <source>
        <dbReference type="Proteomes" id="UP001580430"/>
    </source>
</evidence>
<sequence length="1009" mass="117109">MKDLNVENTVLFKQLLLVEDNSLKLSQKVVNIVNHVTPLLARIPENMREYTLHDETHSLKVIRIMGRIIPSETLVQLNDIELTFLILSAYLHDVGMTCSSSEREEIIIGSTEYQTLLKIDSMYGEYLNYEKIGNHRAITRIEDKIFTEYLRRNHVKRSADFIESTLSDGEFKLAIDDILLYKYLINICNSHGEPVTCLKDNRKYPRNTLIGEKYVNVQYLSLILRLADILDLDPERTPKVIYDFVSPEDPTSIKEWKKHRSIIGWDISSNRVVFEAECTSPEVERALRIFMEWIEIERKESLELLNNYHDDISNKYLLLLKEPLNMDRIRSDGSYIYSDVKFQLHYEKIIELLMGQRLYRNPITALREMLQNAIDAIKARHFLYSNKSEKFEPKVTIEYKEGFLVIEDNGIGMDDQVFSEFFLQVGTSYYKHPRFSGTNLDVVSEFGIGVLSAFMVADSMVIESRMEPENPLTPPSPIYYEIPTAHSYCVKRYSERLQVGTKITLKLKKEHPFSDNSIFKVVKEIIPTPPFPIHIIATHQEYIHKGVPIDNNPKFDETLDKVSYNIDARRHTEKSFSHYLFEVDLNNMGDITLEGRLQIVNGQTMNFDSQLFGYITQRSFNLGTPGVKEGQFKLENSKSLKELFPKWTNVNANINIFGGECLTVTPDRTEVIRDEKFKKIKIALEHAIISTFQKHLDKYKEDHSLTQYHDYIDLLFEAGFLGMPGAYNSEQLSDEAKAFFQNYVSFPVLTEEGSVVRKFGDELLSSNTLGIFDRYWNGEVLGTMGEFVVQQKMPVIALREFKVNYTHIIENLIFSIFGNVNDEDADTDTGNYLLTPIPGTRIEILYPKGETKVGGTRLNKYEVAEEILIDINDKSKKIICIPSTTGGYYHIFNKSHPIISPLFNGASFINRTSEEIFYKLRKNFSIIMNKFVRTIDDPENAQWQRTLRNSSHPALSIGLFYYMPEAFEKMKEAIDIYWNELIREDLVNETLCPEVRISDFPWYWNIKRF</sequence>
<feature type="domain" description="HD-CE" evidence="5">
    <location>
        <begin position="48"/>
        <end position="297"/>
    </location>
</feature>
<dbReference type="PANTHER" id="PTHR11528">
    <property type="entry name" value="HEAT SHOCK PROTEIN 90 FAMILY MEMBER"/>
    <property type="match status" value="1"/>
</dbReference>
<dbReference type="Pfam" id="PF13589">
    <property type="entry name" value="HATPase_c_3"/>
    <property type="match status" value="1"/>
</dbReference>
<dbReference type="InterPro" id="IPR001404">
    <property type="entry name" value="Hsp90_fam"/>
</dbReference>
<proteinExistence type="inferred from homology"/>
<dbReference type="InterPro" id="IPR036890">
    <property type="entry name" value="HATPase_C_sf"/>
</dbReference>
<keyword evidence="3 6" id="KW-0067">ATP-binding</keyword>
<dbReference type="GO" id="GO:0005524">
    <property type="term" value="F:ATP binding"/>
    <property type="evidence" value="ECO:0007669"/>
    <property type="project" value="UniProtKB-KW"/>
</dbReference>
<dbReference type="InterPro" id="IPR020575">
    <property type="entry name" value="Hsp90_N"/>
</dbReference>
<evidence type="ECO:0000256" key="3">
    <source>
        <dbReference type="ARBA" id="ARBA00022840"/>
    </source>
</evidence>
<dbReference type="SUPFAM" id="SSF109604">
    <property type="entry name" value="HD-domain/PDEase-like"/>
    <property type="match status" value="1"/>
</dbReference>
<keyword evidence="2" id="KW-0547">Nucleotide-binding</keyword>
<dbReference type="RefSeq" id="WP_375518935.1">
    <property type="nucleotide sequence ID" value="NZ_JBHIRY010000003.1"/>
</dbReference>
<dbReference type="EMBL" id="JBHIRY010000003">
    <property type="protein sequence ID" value="MFB5759744.1"/>
    <property type="molecule type" value="Genomic_DNA"/>
</dbReference>
<dbReference type="InterPro" id="IPR056471">
    <property type="entry name" value="HD-CE"/>
</dbReference>
<evidence type="ECO:0000256" key="4">
    <source>
        <dbReference type="ARBA" id="ARBA00023186"/>
    </source>
</evidence>
<name>A0ABV5BWS3_9BACL</name>
<gene>
    <name evidence="6" type="ORF">ACE5LO_04990</name>
</gene>
<keyword evidence="4" id="KW-0143">Chaperone</keyword>
<dbReference type="SUPFAM" id="SSF55874">
    <property type="entry name" value="ATPase domain of HSP90 chaperone/DNA topoisomerase II/histidine kinase"/>
    <property type="match status" value="1"/>
</dbReference>
<organism evidence="6 7">
    <name type="scientific">Paenibacillus medicaginis</name>
    <dbReference type="NCBI Taxonomy" id="1470560"/>
    <lineage>
        <taxon>Bacteria</taxon>
        <taxon>Bacillati</taxon>
        <taxon>Bacillota</taxon>
        <taxon>Bacilli</taxon>
        <taxon>Bacillales</taxon>
        <taxon>Paenibacillaceae</taxon>
        <taxon>Paenibacillus</taxon>
    </lineage>
</organism>
<dbReference type="PRINTS" id="PR00775">
    <property type="entry name" value="HEATSHOCK90"/>
</dbReference>
<evidence type="ECO:0000313" key="6">
    <source>
        <dbReference type="EMBL" id="MFB5759744.1"/>
    </source>
</evidence>
<accession>A0ABV5BWS3</accession>
<reference evidence="6 7" key="1">
    <citation type="submission" date="2024-09" db="EMBL/GenBank/DDBJ databases">
        <title>Paenibacillus zeirhizospherea sp. nov., isolated from surface of the maize (Zea mays) roots in a horticulture field, Hungary.</title>
        <authorList>
            <person name="Marton D."/>
            <person name="Farkas M."/>
            <person name="Bedics A."/>
            <person name="Toth E."/>
            <person name="Tancsics A."/>
            <person name="Boka K."/>
            <person name="Marati G."/>
            <person name="Kriszt B."/>
            <person name="Cserhati M."/>
        </authorList>
    </citation>
    <scope>NUCLEOTIDE SEQUENCE [LARGE SCALE GENOMIC DNA]</scope>
    <source>
        <strain evidence="6 7">JCM 18446</strain>
    </source>
</reference>